<keyword evidence="3" id="KW-0132">Cell division</keyword>
<evidence type="ECO:0000256" key="3">
    <source>
        <dbReference type="ARBA" id="ARBA00022618"/>
    </source>
</evidence>
<dbReference type="GO" id="GO:0005524">
    <property type="term" value="F:ATP binding"/>
    <property type="evidence" value="ECO:0007669"/>
    <property type="project" value="UniProtKB-KW"/>
</dbReference>
<name>A0A926I8R3_9FIRM</name>
<dbReference type="InterPro" id="IPR025501">
    <property type="entry name" value="MinD_FleN"/>
</dbReference>
<dbReference type="PANTHER" id="PTHR43384">
    <property type="entry name" value="SEPTUM SITE-DETERMINING PROTEIN MIND HOMOLOG, CHLOROPLASTIC-RELATED"/>
    <property type="match status" value="1"/>
</dbReference>
<accession>A0A926I8R3</accession>
<protein>
    <recommendedName>
        <fullName evidence="2">Septum site-determining protein MinD</fullName>
    </recommendedName>
    <alternativeName>
        <fullName evidence="9">Cell division inhibitor MinD</fullName>
    </alternativeName>
</protein>
<dbReference type="GO" id="GO:0005829">
    <property type="term" value="C:cytosol"/>
    <property type="evidence" value="ECO:0007669"/>
    <property type="project" value="TreeGrafter"/>
</dbReference>
<gene>
    <name evidence="11" type="primary">minD</name>
    <name evidence="11" type="ORF">H8692_01280</name>
</gene>
<keyword evidence="5" id="KW-0067">ATP-binding</keyword>
<dbReference type="GO" id="GO:0009898">
    <property type="term" value="C:cytoplasmic side of plasma membrane"/>
    <property type="evidence" value="ECO:0007669"/>
    <property type="project" value="TreeGrafter"/>
</dbReference>
<dbReference type="SUPFAM" id="SSF52540">
    <property type="entry name" value="P-loop containing nucleoside triphosphate hydrolases"/>
    <property type="match status" value="1"/>
</dbReference>
<evidence type="ECO:0000256" key="8">
    <source>
        <dbReference type="ARBA" id="ARBA00025436"/>
    </source>
</evidence>
<evidence type="ECO:0000256" key="4">
    <source>
        <dbReference type="ARBA" id="ARBA00022741"/>
    </source>
</evidence>
<evidence type="ECO:0000256" key="6">
    <source>
        <dbReference type="ARBA" id="ARBA00023210"/>
    </source>
</evidence>
<proteinExistence type="inferred from homology"/>
<dbReference type="PANTHER" id="PTHR43384:SF6">
    <property type="entry name" value="SEPTUM SITE-DETERMINING PROTEIN MIND HOMOLOG, CHLOROPLASTIC"/>
    <property type="match status" value="1"/>
</dbReference>
<evidence type="ECO:0000256" key="1">
    <source>
        <dbReference type="ARBA" id="ARBA00010257"/>
    </source>
</evidence>
<dbReference type="InterPro" id="IPR025669">
    <property type="entry name" value="AAA_dom"/>
</dbReference>
<dbReference type="NCBIfam" id="TIGR01968">
    <property type="entry name" value="minD_bact"/>
    <property type="match status" value="1"/>
</dbReference>
<dbReference type="GO" id="GO:0000917">
    <property type="term" value="P:division septum assembly"/>
    <property type="evidence" value="ECO:0007669"/>
    <property type="project" value="UniProtKB-KW"/>
</dbReference>
<dbReference type="Proteomes" id="UP000610862">
    <property type="component" value="Unassembled WGS sequence"/>
</dbReference>
<keyword evidence="4" id="KW-0547">Nucleotide-binding</keyword>
<organism evidence="11 12">
    <name type="scientific">Lentihominibacter hominis</name>
    <dbReference type="NCBI Taxonomy" id="2763645"/>
    <lineage>
        <taxon>Bacteria</taxon>
        <taxon>Bacillati</taxon>
        <taxon>Bacillota</taxon>
        <taxon>Clostridia</taxon>
        <taxon>Peptostreptococcales</taxon>
        <taxon>Anaerovoracaceae</taxon>
        <taxon>Lentihominibacter</taxon>
    </lineage>
</organism>
<reference evidence="11" key="1">
    <citation type="submission" date="2020-08" db="EMBL/GenBank/DDBJ databases">
        <title>Genome public.</title>
        <authorList>
            <person name="Liu C."/>
            <person name="Sun Q."/>
        </authorList>
    </citation>
    <scope>NUCLEOTIDE SEQUENCE</scope>
    <source>
        <strain evidence="11">NSJ-24</strain>
    </source>
</reference>
<sequence length="241" mass="26890">MGKVILVSSGKGGTGKTMFSVNLGVILAQRGKRVMLMDLDMGLRNLDIYLGMENKVVYNIMDVISGICRIKKAMIKVDGFDTLYFMAASPRRDDRDITPLHMKILCDKLRKYFDYIIIDCPAGIGDMLDVAMAPADRVVIVTEPEAASLRDADVTERYLREKGIRDICFVINKVKAELMKAGLVPDLMTILNMFNSPVAGIIQDDDNIHISTNKGIPIVCKHGTYIEKNFQEIADKIIELV</sequence>
<comment type="similarity">
    <text evidence="1">Belongs to the ParA family. MinD subfamily.</text>
</comment>
<keyword evidence="12" id="KW-1185">Reference proteome</keyword>
<evidence type="ECO:0000256" key="5">
    <source>
        <dbReference type="ARBA" id="ARBA00022840"/>
    </source>
</evidence>
<dbReference type="Pfam" id="PF13614">
    <property type="entry name" value="AAA_31"/>
    <property type="match status" value="1"/>
</dbReference>
<dbReference type="EMBL" id="JACRTA010000001">
    <property type="protein sequence ID" value="MBC8567390.1"/>
    <property type="molecule type" value="Genomic_DNA"/>
</dbReference>
<dbReference type="GO" id="GO:0016887">
    <property type="term" value="F:ATP hydrolysis activity"/>
    <property type="evidence" value="ECO:0007669"/>
    <property type="project" value="InterPro"/>
</dbReference>
<evidence type="ECO:0000256" key="2">
    <source>
        <dbReference type="ARBA" id="ARBA00016887"/>
    </source>
</evidence>
<evidence type="ECO:0000256" key="7">
    <source>
        <dbReference type="ARBA" id="ARBA00023306"/>
    </source>
</evidence>
<evidence type="ECO:0000259" key="10">
    <source>
        <dbReference type="Pfam" id="PF13614"/>
    </source>
</evidence>
<dbReference type="RefSeq" id="WP_177269377.1">
    <property type="nucleotide sequence ID" value="NZ_JACRTA010000001.1"/>
</dbReference>
<keyword evidence="7" id="KW-0131">Cell cycle</keyword>
<dbReference type="AlphaFoldDB" id="A0A926I8R3"/>
<comment type="function">
    <text evidence="8">ATPase required for the correct placement of the division site. Cell division inhibitors MinC and MinD act in concert to form an inhibitor capable of blocking formation of the polar Z ring septums. Rapidly oscillates between the poles of the cell to destabilize FtsZ filaments that have formed before they mature into polar Z rings.</text>
</comment>
<dbReference type="InterPro" id="IPR027417">
    <property type="entry name" value="P-loop_NTPase"/>
</dbReference>
<evidence type="ECO:0000256" key="9">
    <source>
        <dbReference type="ARBA" id="ARBA00032845"/>
    </source>
</evidence>
<evidence type="ECO:0000313" key="11">
    <source>
        <dbReference type="EMBL" id="MBC8567390.1"/>
    </source>
</evidence>
<dbReference type="InterPro" id="IPR010223">
    <property type="entry name" value="MinD"/>
</dbReference>
<dbReference type="GO" id="GO:0051782">
    <property type="term" value="P:negative regulation of cell division"/>
    <property type="evidence" value="ECO:0007669"/>
    <property type="project" value="TreeGrafter"/>
</dbReference>
<feature type="domain" description="AAA" evidence="10">
    <location>
        <begin position="3"/>
        <end position="150"/>
    </location>
</feature>
<dbReference type="Gene3D" id="3.40.50.300">
    <property type="entry name" value="P-loop containing nucleotide triphosphate hydrolases"/>
    <property type="match status" value="1"/>
</dbReference>
<dbReference type="InterPro" id="IPR050625">
    <property type="entry name" value="ParA/MinD_ATPase"/>
</dbReference>
<comment type="caution">
    <text evidence="11">The sequence shown here is derived from an EMBL/GenBank/DDBJ whole genome shotgun (WGS) entry which is preliminary data.</text>
</comment>
<keyword evidence="6" id="KW-0717">Septation</keyword>
<evidence type="ECO:0000313" key="12">
    <source>
        <dbReference type="Proteomes" id="UP000610862"/>
    </source>
</evidence>
<dbReference type="PIRSF" id="PIRSF003092">
    <property type="entry name" value="MinD"/>
    <property type="match status" value="1"/>
</dbReference>